<organism evidence="2 3">
    <name type="scientific">Prosthecobacter fusiformis</name>
    <dbReference type="NCBI Taxonomy" id="48464"/>
    <lineage>
        <taxon>Bacteria</taxon>
        <taxon>Pseudomonadati</taxon>
        <taxon>Verrucomicrobiota</taxon>
        <taxon>Verrucomicrobiia</taxon>
        <taxon>Verrucomicrobiales</taxon>
        <taxon>Verrucomicrobiaceae</taxon>
        <taxon>Prosthecobacter</taxon>
    </lineage>
</organism>
<gene>
    <name evidence="2" type="ORF">EI77_03864</name>
</gene>
<evidence type="ECO:0000313" key="3">
    <source>
        <dbReference type="Proteomes" id="UP000295662"/>
    </source>
</evidence>
<sequence>MLTFLVCMVMLIILSLSDGIPAFAKLALSHQYSFAIFFLLGLQVSVVAVMTFNWVGGNDTFALE</sequence>
<feature type="transmembrane region" description="Helical" evidence="1">
    <location>
        <begin position="35"/>
        <end position="55"/>
    </location>
</feature>
<accession>A0A4R7RPF3</accession>
<dbReference type="AlphaFoldDB" id="A0A4R7RPF3"/>
<name>A0A4R7RPF3_9BACT</name>
<proteinExistence type="predicted"/>
<evidence type="ECO:0000256" key="1">
    <source>
        <dbReference type="SAM" id="Phobius"/>
    </source>
</evidence>
<dbReference type="EMBL" id="SOCA01000009">
    <property type="protein sequence ID" value="TDU66127.1"/>
    <property type="molecule type" value="Genomic_DNA"/>
</dbReference>
<keyword evidence="1" id="KW-0472">Membrane</keyword>
<reference evidence="2 3" key="1">
    <citation type="submission" date="2019-03" db="EMBL/GenBank/DDBJ databases">
        <title>Genomic Encyclopedia of Archaeal and Bacterial Type Strains, Phase II (KMG-II): from individual species to whole genera.</title>
        <authorList>
            <person name="Goeker M."/>
        </authorList>
    </citation>
    <scope>NUCLEOTIDE SEQUENCE [LARGE SCALE GENOMIC DNA]</scope>
    <source>
        <strain evidence="2 3">ATCC 25309</strain>
    </source>
</reference>
<evidence type="ECO:0000313" key="2">
    <source>
        <dbReference type="EMBL" id="TDU66127.1"/>
    </source>
</evidence>
<keyword evidence="1" id="KW-0812">Transmembrane</keyword>
<keyword evidence="3" id="KW-1185">Reference proteome</keyword>
<keyword evidence="1" id="KW-1133">Transmembrane helix</keyword>
<protein>
    <submittedName>
        <fullName evidence="2">Uncharacterized protein</fullName>
    </submittedName>
</protein>
<dbReference type="Proteomes" id="UP000295662">
    <property type="component" value="Unassembled WGS sequence"/>
</dbReference>
<comment type="caution">
    <text evidence="2">The sequence shown here is derived from an EMBL/GenBank/DDBJ whole genome shotgun (WGS) entry which is preliminary data.</text>
</comment>